<evidence type="ECO:0000313" key="4">
    <source>
        <dbReference type="EMBL" id="CAB4554046.1"/>
    </source>
</evidence>
<dbReference type="InterPro" id="IPR029058">
    <property type="entry name" value="AB_hydrolase_fold"/>
</dbReference>
<evidence type="ECO:0000313" key="5">
    <source>
        <dbReference type="EMBL" id="CAB4586627.1"/>
    </source>
</evidence>
<protein>
    <submittedName>
        <fullName evidence="4">Unannotated protein</fullName>
    </submittedName>
</protein>
<dbReference type="PANTHER" id="PTHR22946:SF9">
    <property type="entry name" value="POLYKETIDE TRANSFERASE AF380"/>
    <property type="match status" value="1"/>
</dbReference>
<feature type="domain" description="Xaa-Pro dipeptidyl-peptidase-like" evidence="2">
    <location>
        <begin position="38"/>
        <end position="299"/>
    </location>
</feature>
<name>A0A6J6CSD8_9ZZZZ</name>
<dbReference type="EMBL" id="CAEZSU010000003">
    <property type="protein sequence ID" value="CAB4538640.1"/>
    <property type="molecule type" value="Genomic_DNA"/>
</dbReference>
<accession>A0A6J6CSD8</accession>
<organism evidence="4">
    <name type="scientific">freshwater metagenome</name>
    <dbReference type="NCBI Taxonomy" id="449393"/>
    <lineage>
        <taxon>unclassified sequences</taxon>
        <taxon>metagenomes</taxon>
        <taxon>ecological metagenomes</taxon>
    </lineage>
</organism>
<proteinExistence type="predicted"/>
<dbReference type="EMBL" id="CAEZTG010000004">
    <property type="protein sequence ID" value="CAB4554046.1"/>
    <property type="molecule type" value="Genomic_DNA"/>
</dbReference>
<evidence type="ECO:0000313" key="3">
    <source>
        <dbReference type="EMBL" id="CAB4538640.1"/>
    </source>
</evidence>
<gene>
    <name evidence="3" type="ORF">UFOPK1495_00056</name>
    <name evidence="4" type="ORF">UFOPK1603_00092</name>
    <name evidence="5" type="ORF">UFOPK1711_01563</name>
</gene>
<dbReference type="InterPro" id="IPR000383">
    <property type="entry name" value="Xaa-Pro-like_dom"/>
</dbReference>
<dbReference type="Pfam" id="PF02129">
    <property type="entry name" value="Peptidase_S15"/>
    <property type="match status" value="1"/>
</dbReference>
<dbReference type="PANTHER" id="PTHR22946">
    <property type="entry name" value="DIENELACTONE HYDROLASE DOMAIN-CONTAINING PROTEIN-RELATED"/>
    <property type="match status" value="1"/>
</dbReference>
<dbReference type="Gene3D" id="1.10.10.800">
    <property type="match status" value="1"/>
</dbReference>
<evidence type="ECO:0000259" key="2">
    <source>
        <dbReference type="Pfam" id="PF02129"/>
    </source>
</evidence>
<dbReference type="InterPro" id="IPR050261">
    <property type="entry name" value="FrsA_esterase"/>
</dbReference>
<dbReference type="SUPFAM" id="SSF53474">
    <property type="entry name" value="alpha/beta-Hydrolases"/>
    <property type="match status" value="1"/>
</dbReference>
<dbReference type="GO" id="GO:0016788">
    <property type="term" value="F:hydrolase activity, acting on ester bonds"/>
    <property type="evidence" value="ECO:0007669"/>
    <property type="project" value="UniProtKB-ARBA"/>
</dbReference>
<reference evidence="4" key="1">
    <citation type="submission" date="2020-05" db="EMBL/GenBank/DDBJ databases">
        <authorList>
            <person name="Chiriac C."/>
            <person name="Salcher M."/>
            <person name="Ghai R."/>
            <person name="Kavagutti S V."/>
        </authorList>
    </citation>
    <scope>NUCLEOTIDE SEQUENCE</scope>
</reference>
<dbReference type="AlphaFoldDB" id="A0A6J6CSD8"/>
<sequence length="322" mass="34723">MPHSPSIVSPQWRHGASFLPSIASMTPAPRPLPLTLDDGTVLAGDLYLPDSDSRSAPTVIMSHGFSATRAMGLPWFAEQFASAGYAVYLYDHRGLGESAGEPRNVVNPWVQTHDMWEVVDQLRSRPEVHPDRIALWGSSFSGGEAIVLGALHPEIKAVIANAPFSGMGDLITNPTHAEQRFIAMRVAFDNASLDVGLREIGPMAVVLDSGIEAAVLPHPESSEWFLANGPQNGWNNTVTMVMTTTPPFDPGACSPSLNGTALLMVVATNDEVASTAVALDTYERASSPKRLAMIEGHHFSAYEDPGREKAFDAMVDFLDEFL</sequence>
<keyword evidence="1" id="KW-0378">Hydrolase</keyword>
<evidence type="ECO:0000256" key="1">
    <source>
        <dbReference type="ARBA" id="ARBA00022801"/>
    </source>
</evidence>
<dbReference type="Gene3D" id="3.40.50.1820">
    <property type="entry name" value="alpha/beta hydrolase"/>
    <property type="match status" value="1"/>
</dbReference>
<dbReference type="EMBL" id="CAEZTR010000122">
    <property type="protein sequence ID" value="CAB4586627.1"/>
    <property type="molecule type" value="Genomic_DNA"/>
</dbReference>